<dbReference type="eggNOG" id="ENOG502QSN7">
    <property type="taxonomic scope" value="Eukaryota"/>
</dbReference>
<feature type="coiled-coil region" evidence="1">
    <location>
        <begin position="168"/>
        <end position="195"/>
    </location>
</feature>
<feature type="domain" description="Aminotransferase-like plant mobile" evidence="3">
    <location>
        <begin position="102"/>
        <end position="451"/>
    </location>
</feature>
<dbReference type="AlphaFoldDB" id="A0A0E0J8M5"/>
<dbReference type="Proteomes" id="UP000006591">
    <property type="component" value="Chromosome 12"/>
</dbReference>
<feature type="compositionally biased region" description="Basic and acidic residues" evidence="2">
    <location>
        <begin position="696"/>
        <end position="705"/>
    </location>
</feature>
<feature type="region of interest" description="Disordered" evidence="2">
    <location>
        <begin position="672"/>
        <end position="739"/>
    </location>
</feature>
<feature type="compositionally biased region" description="Low complexity" evidence="2">
    <location>
        <begin position="289"/>
        <end position="307"/>
    </location>
</feature>
<reference evidence="4" key="2">
    <citation type="submission" date="2018-04" db="EMBL/GenBank/DDBJ databases">
        <title>OnivRS2 (Oryza nivara Reference Sequence Version 2).</title>
        <authorList>
            <person name="Zhang J."/>
            <person name="Kudrna D."/>
            <person name="Lee S."/>
            <person name="Talag J."/>
            <person name="Rajasekar S."/>
            <person name="Welchert J."/>
            <person name="Hsing Y.-I."/>
            <person name="Wing R.A."/>
        </authorList>
    </citation>
    <scope>NUCLEOTIDE SEQUENCE [LARGE SCALE GENOMIC DNA]</scope>
    <source>
        <strain evidence="4">SL10</strain>
    </source>
</reference>
<evidence type="ECO:0000256" key="2">
    <source>
        <dbReference type="SAM" id="MobiDB-lite"/>
    </source>
</evidence>
<feature type="compositionally biased region" description="Basic and acidic residues" evidence="2">
    <location>
        <begin position="573"/>
        <end position="583"/>
    </location>
</feature>
<dbReference type="EnsemblPlants" id="ONIVA12G07440.1">
    <property type="protein sequence ID" value="ONIVA12G07440.1"/>
    <property type="gene ID" value="ONIVA12G07440"/>
</dbReference>
<dbReference type="PANTHER" id="PTHR46033:SF32">
    <property type="entry name" value="EXPRESSED PROTEIN"/>
    <property type="match status" value="1"/>
</dbReference>
<organism evidence="4">
    <name type="scientific">Oryza nivara</name>
    <name type="common">Indian wild rice</name>
    <name type="synonym">Oryza sativa f. spontanea</name>
    <dbReference type="NCBI Taxonomy" id="4536"/>
    <lineage>
        <taxon>Eukaryota</taxon>
        <taxon>Viridiplantae</taxon>
        <taxon>Streptophyta</taxon>
        <taxon>Embryophyta</taxon>
        <taxon>Tracheophyta</taxon>
        <taxon>Spermatophyta</taxon>
        <taxon>Magnoliopsida</taxon>
        <taxon>Liliopsida</taxon>
        <taxon>Poales</taxon>
        <taxon>Poaceae</taxon>
        <taxon>BOP clade</taxon>
        <taxon>Oryzoideae</taxon>
        <taxon>Oryzeae</taxon>
        <taxon>Oryzinae</taxon>
        <taxon>Oryza</taxon>
    </lineage>
</organism>
<dbReference type="GO" id="GO:0010073">
    <property type="term" value="P:meristem maintenance"/>
    <property type="evidence" value="ECO:0007669"/>
    <property type="project" value="InterPro"/>
</dbReference>
<evidence type="ECO:0000313" key="4">
    <source>
        <dbReference type="EnsemblPlants" id="ONIVA12G07440.1"/>
    </source>
</evidence>
<dbReference type="Gramene" id="ONIVA12G07440.1">
    <property type="protein sequence ID" value="ONIVA12G07440.1"/>
    <property type="gene ID" value="ONIVA12G07440"/>
</dbReference>
<feature type="region of interest" description="Disordered" evidence="2">
    <location>
        <begin position="289"/>
        <end position="308"/>
    </location>
</feature>
<name>A0A0E0J8M5_ORYNI</name>
<dbReference type="STRING" id="4536.A0A0E0J8M5"/>
<evidence type="ECO:0000256" key="1">
    <source>
        <dbReference type="SAM" id="Coils"/>
    </source>
</evidence>
<feature type="region of interest" description="Disordered" evidence="2">
    <location>
        <begin position="566"/>
        <end position="590"/>
    </location>
</feature>
<reference evidence="4" key="1">
    <citation type="submission" date="2015-04" db="UniProtKB">
        <authorList>
            <consortium name="EnsemblPlants"/>
        </authorList>
    </citation>
    <scope>IDENTIFICATION</scope>
    <source>
        <strain evidence="4">SL10</strain>
    </source>
</reference>
<dbReference type="OMA" id="WAARWHN"/>
<dbReference type="InterPro" id="IPR044824">
    <property type="entry name" value="MAIN-like"/>
</dbReference>
<keyword evidence="5" id="KW-1185">Reference proteome</keyword>
<dbReference type="PANTHER" id="PTHR46033">
    <property type="entry name" value="PROTEIN MAIN-LIKE 2"/>
    <property type="match status" value="1"/>
</dbReference>
<dbReference type="Pfam" id="PF10536">
    <property type="entry name" value="PMD"/>
    <property type="match status" value="1"/>
</dbReference>
<feature type="coiled-coil region" evidence="1">
    <location>
        <begin position="755"/>
        <end position="782"/>
    </location>
</feature>
<evidence type="ECO:0000313" key="5">
    <source>
        <dbReference type="Proteomes" id="UP000006591"/>
    </source>
</evidence>
<keyword evidence="1" id="KW-0175">Coiled coil</keyword>
<protein>
    <recommendedName>
        <fullName evidence="3">Aminotransferase-like plant mobile domain-containing protein</fullName>
    </recommendedName>
</protein>
<dbReference type="HOGENOM" id="CLU_014812_0_0_1"/>
<accession>A0A0E0J8M5</accession>
<sequence length="791" mass="86116">MPADAYEEMPLVEESTAAIISRAGAAAVARSARFLLPRAGATAAALPGCAPCAGPVLGDGHRVEFHGWPCSSAVWRRWVERLRPRHEPLWREVGILDAVLATAAACRVRRDGGLVLQLAAFWSGATSSFAFPWGEATVTLEDVAVLGGLPLLGAPVTARLPGTLAGDVAALEAVRAALHRSKKEAEAEAQSLLEHGAFLATWLSLYVLPSPPLKAVRPQVFPLAARLARGQSVALAPATLASIYNDLTALKRHLASSTKWRHPFVAWAPLHILQLWAWERFPELRPDRAATSAHATTDAATATDGHGAPPPWAARWHNARTELQPAHIHAVLMLPMEFEWRPYGSSGFALQLDKVGIWIHGRDIARSRELLSFAHCLRPCELVGLRCVEHYLPHRVARQLGFDQDVPGNVPRVSSISSVAWATYKMEPQDVKFTLPRHEPAVTVEYAQWWEPYSSACAGAVANAAKMKQLDGVDCPRKRNAEGFVDGDSGKRRHFETAEDPEDEIPLIDRQKSIIMTMNKNSNHVEIVGIGKDSMASWARNGGNGSPLHKSTQQALSDEEAVLETTVGEDEASDHVIAEDKKNSSSGDGESEVCCLVEDAASDDSNKTIGPAASVTRKSIPKDVVVISDDESDEELSGKDDEMDAMHLSTDPMETTKWEADKRGKLNKKRLAALEGDEKENEDMSVSNQEIGSHMDCQEVNKKGNNESSSSILVDGNADHVKKNVSTKTPCKNADQEGFHQSREVGMEEMVRGASEAQQAQKAQLEAAIDGLKEEIAMLERQVRDTNPRKA</sequence>
<feature type="region of interest" description="Disordered" evidence="2">
    <location>
        <begin position="479"/>
        <end position="506"/>
    </location>
</feature>
<proteinExistence type="predicted"/>
<evidence type="ECO:0000259" key="3">
    <source>
        <dbReference type="Pfam" id="PF10536"/>
    </source>
</evidence>
<dbReference type="InterPro" id="IPR019557">
    <property type="entry name" value="AminoTfrase-like_pln_mobile"/>
</dbReference>